<gene>
    <name evidence="1" type="ORF">C2E21_2025</name>
</gene>
<protein>
    <submittedName>
        <fullName evidence="1">N-formylglutamate deformylase</fullName>
    </submittedName>
</protein>
<accession>A0A2P6TYL0</accession>
<dbReference type="AlphaFoldDB" id="A0A2P6TYL0"/>
<comment type="caution">
    <text evidence="1">The sequence shown here is derived from an EMBL/GenBank/DDBJ whole genome shotgun (WGS) entry which is preliminary data.</text>
</comment>
<evidence type="ECO:0000313" key="1">
    <source>
        <dbReference type="EMBL" id="PRW59156.1"/>
    </source>
</evidence>
<evidence type="ECO:0000313" key="2">
    <source>
        <dbReference type="Proteomes" id="UP000239899"/>
    </source>
</evidence>
<reference evidence="1 2" key="1">
    <citation type="journal article" date="2018" name="Plant J.">
        <title>Genome sequences of Chlorella sorokiniana UTEX 1602 and Micractinium conductrix SAG 241.80: implications to maltose excretion by a green alga.</title>
        <authorList>
            <person name="Arriola M.B."/>
            <person name="Velmurugan N."/>
            <person name="Zhang Y."/>
            <person name="Plunkett M.H."/>
            <person name="Hondzo H."/>
            <person name="Barney B.M."/>
        </authorList>
    </citation>
    <scope>NUCLEOTIDE SEQUENCE [LARGE SCALE GENOMIC DNA]</scope>
    <source>
        <strain evidence="2">UTEX 1602</strain>
    </source>
</reference>
<name>A0A2P6TYL0_CHLSO</name>
<sequence>MQHVITSTTVKQWHFADEKPHSGSQLSTANRRSAPQLYIKGVTPKPKALMKDKAEDKSNWLAVVVIKHGCKPAVYPVPRKANPHPNSVWLRKEGNLQHVDLTGRAYVKIMHQHLIGKGNLSDGTITRPRRTRYLLHDRDPAHTSKSFKTFAANYSAPSWSRPSRQPMWMLQG</sequence>
<proteinExistence type="predicted"/>
<keyword evidence="2" id="KW-1185">Reference proteome</keyword>
<dbReference type="EMBL" id="LHPG02000004">
    <property type="protein sequence ID" value="PRW59156.1"/>
    <property type="molecule type" value="Genomic_DNA"/>
</dbReference>
<dbReference type="Proteomes" id="UP000239899">
    <property type="component" value="Unassembled WGS sequence"/>
</dbReference>
<organism evidence="1 2">
    <name type="scientific">Chlorella sorokiniana</name>
    <name type="common">Freshwater green alga</name>
    <dbReference type="NCBI Taxonomy" id="3076"/>
    <lineage>
        <taxon>Eukaryota</taxon>
        <taxon>Viridiplantae</taxon>
        <taxon>Chlorophyta</taxon>
        <taxon>core chlorophytes</taxon>
        <taxon>Trebouxiophyceae</taxon>
        <taxon>Chlorellales</taxon>
        <taxon>Chlorellaceae</taxon>
        <taxon>Chlorella clade</taxon>
        <taxon>Chlorella</taxon>
    </lineage>
</organism>